<keyword evidence="1" id="KW-1133">Transmembrane helix</keyword>
<feature type="transmembrane region" description="Helical" evidence="1">
    <location>
        <begin position="12"/>
        <end position="37"/>
    </location>
</feature>
<dbReference type="GeneID" id="66684852"/>
<organism evidence="2 3">
    <name type="scientific">Mesorhizobium japonicum R7A</name>
    <dbReference type="NCBI Taxonomy" id="935547"/>
    <lineage>
        <taxon>Bacteria</taxon>
        <taxon>Pseudomonadati</taxon>
        <taxon>Pseudomonadota</taxon>
        <taxon>Alphaproteobacteria</taxon>
        <taxon>Hyphomicrobiales</taxon>
        <taxon>Phyllobacteriaceae</taxon>
        <taxon>Mesorhizobium</taxon>
    </lineage>
</organism>
<dbReference type="RefSeq" id="WP_141245611.1">
    <property type="nucleotide sequence ID" value="NZ_CP033366.1"/>
</dbReference>
<evidence type="ECO:0000256" key="1">
    <source>
        <dbReference type="SAM" id="Phobius"/>
    </source>
</evidence>
<proteinExistence type="predicted"/>
<accession>A0ABX6MX28</accession>
<reference evidence="2 3" key="1">
    <citation type="submission" date="2020-04" db="EMBL/GenBank/DDBJ databases">
        <title>Mesorhizobium japonicum R7A epigenetic regulation of quorum sensing and ICE transfer.</title>
        <authorList>
            <person name="Ramsay J.P."/>
            <person name="Colombi E."/>
            <person name="Perry B.J."/>
            <person name="Staltari A."/>
        </authorList>
    </citation>
    <scope>NUCLEOTIDE SEQUENCE [LARGE SCALE GENOMIC DNA]</scope>
    <source>
        <strain evidence="2 3">R7A</strain>
    </source>
</reference>
<gene>
    <name evidence="2" type="ORF">R7A2020_22790</name>
</gene>
<keyword evidence="1" id="KW-0472">Membrane</keyword>
<keyword evidence="3" id="KW-1185">Reference proteome</keyword>
<keyword evidence="1" id="KW-0812">Transmembrane</keyword>
<evidence type="ECO:0000313" key="2">
    <source>
        <dbReference type="EMBL" id="QJF03544.1"/>
    </source>
</evidence>
<protein>
    <submittedName>
        <fullName evidence="2">Uncharacterized protein</fullName>
    </submittedName>
</protein>
<sequence>MATHFSSATRRTYWLSVGVAFITDAVVAYLLAAFFGWDKITAVAMGGVFLVGAYTFQAFYGFLSFVRYALFFFAFEKDARIKTSVTQFEAARMPAPRSFYVNPSEYLLEVVNAPDSPSQARLLSGATLGGIETLRATNHAFLAICASIVLEKAVEIYSQRFGLVQGLPKHSENIEEG</sequence>
<evidence type="ECO:0000313" key="3">
    <source>
        <dbReference type="Proteomes" id="UP000500892"/>
    </source>
</evidence>
<name>A0ABX6MX28_9HYPH</name>
<feature type="transmembrane region" description="Helical" evidence="1">
    <location>
        <begin position="57"/>
        <end position="75"/>
    </location>
</feature>
<dbReference type="EMBL" id="CP051772">
    <property type="protein sequence ID" value="QJF03544.1"/>
    <property type="molecule type" value="Genomic_DNA"/>
</dbReference>
<dbReference type="Proteomes" id="UP000500892">
    <property type="component" value="Chromosome"/>
</dbReference>